<dbReference type="OrthoDB" id="6021263at2759"/>
<dbReference type="Proteomes" id="UP000298138">
    <property type="component" value="Unassembled WGS sequence"/>
</dbReference>
<dbReference type="GO" id="GO:0003735">
    <property type="term" value="F:structural constituent of ribosome"/>
    <property type="evidence" value="ECO:0007669"/>
    <property type="project" value="TreeGrafter"/>
</dbReference>
<dbReference type="FunCoup" id="A0A4S2N7P1">
    <property type="interactions" value="131"/>
</dbReference>
<proteinExistence type="predicted"/>
<evidence type="ECO:0000313" key="2">
    <source>
        <dbReference type="EMBL" id="TGZ85341.1"/>
    </source>
</evidence>
<dbReference type="AlphaFoldDB" id="A0A4S2N7P1"/>
<sequence length="207" mass="23169">MAPVPTLLVPRVGPRVFIRTEATVRRLTKKLRLHPHPSFNLTSTSPKGSHIIHNPPSAAPTPYVTPSLFLPALDARRKLSPPILPAEPTPAPTEAALADSKPVVAVAEKPLPPPLSQPYEKTYHLTPEDFDEIRRLRVEDPVKWSANALARKFNVSPLVIGIAAPAGAERWSAKEKELEKVKSRWGKKRTLAREMRTRRKEEWFKGE</sequence>
<dbReference type="PANTHER" id="PTHR28266">
    <property type="entry name" value="54S RIBOSOMAL PROTEIN L20, MITOCHONDRIAL"/>
    <property type="match status" value="1"/>
</dbReference>
<evidence type="ECO:0000256" key="1">
    <source>
        <dbReference type="SAM" id="MobiDB-lite"/>
    </source>
</evidence>
<dbReference type="PANTHER" id="PTHR28266:SF1">
    <property type="entry name" value="LARGE RIBOSOMAL SUBUNIT PROTEIN ML58"/>
    <property type="match status" value="1"/>
</dbReference>
<evidence type="ECO:0000313" key="3">
    <source>
        <dbReference type="Proteomes" id="UP000298138"/>
    </source>
</evidence>
<feature type="region of interest" description="Disordered" evidence="1">
    <location>
        <begin position="35"/>
        <end position="58"/>
    </location>
</feature>
<name>A0A4S2N7P1_9PEZI</name>
<dbReference type="InterPro" id="IPR024388">
    <property type="entry name" value="Ribosomal_mL58"/>
</dbReference>
<dbReference type="Pfam" id="PF12824">
    <property type="entry name" value="MRP-L20"/>
    <property type="match status" value="1"/>
</dbReference>
<dbReference type="InParanoid" id="A0A4S2N7P1"/>
<gene>
    <name evidence="2" type="ORF">EX30DRAFT_337709</name>
</gene>
<evidence type="ECO:0008006" key="4">
    <source>
        <dbReference type="Google" id="ProtNLM"/>
    </source>
</evidence>
<reference evidence="2 3" key="1">
    <citation type="submission" date="2019-04" db="EMBL/GenBank/DDBJ databases">
        <title>Comparative genomics and transcriptomics to analyze fruiting body development in filamentous ascomycetes.</title>
        <authorList>
            <consortium name="DOE Joint Genome Institute"/>
            <person name="Lutkenhaus R."/>
            <person name="Traeger S."/>
            <person name="Breuer J."/>
            <person name="Kuo A."/>
            <person name="Lipzen A."/>
            <person name="Pangilinan J."/>
            <person name="Dilworth D."/>
            <person name="Sandor L."/>
            <person name="Poggeler S."/>
            <person name="Barry K."/>
            <person name="Grigoriev I.V."/>
            <person name="Nowrousian M."/>
        </authorList>
    </citation>
    <scope>NUCLEOTIDE SEQUENCE [LARGE SCALE GENOMIC DNA]</scope>
    <source>
        <strain evidence="2 3">CBS 389.68</strain>
    </source>
</reference>
<organism evidence="2 3">
    <name type="scientific">Ascodesmis nigricans</name>
    <dbReference type="NCBI Taxonomy" id="341454"/>
    <lineage>
        <taxon>Eukaryota</taxon>
        <taxon>Fungi</taxon>
        <taxon>Dikarya</taxon>
        <taxon>Ascomycota</taxon>
        <taxon>Pezizomycotina</taxon>
        <taxon>Pezizomycetes</taxon>
        <taxon>Pezizales</taxon>
        <taxon>Ascodesmidaceae</taxon>
        <taxon>Ascodesmis</taxon>
    </lineage>
</organism>
<dbReference type="GO" id="GO:0005762">
    <property type="term" value="C:mitochondrial large ribosomal subunit"/>
    <property type="evidence" value="ECO:0007669"/>
    <property type="project" value="TreeGrafter"/>
</dbReference>
<dbReference type="STRING" id="341454.A0A4S2N7P1"/>
<protein>
    <recommendedName>
        <fullName evidence="4">Mitochondrial ribosomal protein subunit L20-domain-containing protein</fullName>
    </recommendedName>
</protein>
<keyword evidence="3" id="KW-1185">Reference proteome</keyword>
<dbReference type="EMBL" id="ML220112">
    <property type="protein sequence ID" value="TGZ85341.1"/>
    <property type="molecule type" value="Genomic_DNA"/>
</dbReference>
<accession>A0A4S2N7P1</accession>